<evidence type="ECO:0000313" key="2">
    <source>
        <dbReference type="EMBL" id="KAK2099170.1"/>
    </source>
</evidence>
<name>A0ABQ9UQ11_SAGOE</name>
<evidence type="ECO:0000313" key="3">
    <source>
        <dbReference type="Proteomes" id="UP001266305"/>
    </source>
</evidence>
<dbReference type="EMBL" id="JASSZA010000011">
    <property type="protein sequence ID" value="KAK2099170.1"/>
    <property type="molecule type" value="Genomic_DNA"/>
</dbReference>
<evidence type="ECO:0000256" key="1">
    <source>
        <dbReference type="SAM" id="MobiDB-lite"/>
    </source>
</evidence>
<feature type="compositionally biased region" description="Basic and acidic residues" evidence="1">
    <location>
        <begin position="22"/>
        <end position="32"/>
    </location>
</feature>
<organism evidence="2 3">
    <name type="scientific">Saguinus oedipus</name>
    <name type="common">Cotton-top tamarin</name>
    <name type="synonym">Oedipomidas oedipus</name>
    <dbReference type="NCBI Taxonomy" id="9490"/>
    <lineage>
        <taxon>Eukaryota</taxon>
        <taxon>Metazoa</taxon>
        <taxon>Chordata</taxon>
        <taxon>Craniata</taxon>
        <taxon>Vertebrata</taxon>
        <taxon>Euteleostomi</taxon>
        <taxon>Mammalia</taxon>
        <taxon>Eutheria</taxon>
        <taxon>Euarchontoglires</taxon>
        <taxon>Primates</taxon>
        <taxon>Haplorrhini</taxon>
        <taxon>Platyrrhini</taxon>
        <taxon>Cebidae</taxon>
        <taxon>Callitrichinae</taxon>
        <taxon>Saguinus</taxon>
    </lineage>
</organism>
<sequence>MFSGLCRMASSNASLEGTGRPRPQETKGHRDPWVTVTREHKRSSSPKERQSLENTTADSHVWHRYECRPPVFSGPMNQKPVTDAVLYERLAANR</sequence>
<proteinExistence type="predicted"/>
<protein>
    <submittedName>
        <fullName evidence="2">Uncharacterized protein</fullName>
    </submittedName>
</protein>
<accession>A0ABQ9UQ11</accession>
<comment type="caution">
    <text evidence="2">The sequence shown here is derived from an EMBL/GenBank/DDBJ whole genome shotgun (WGS) entry which is preliminary data.</text>
</comment>
<keyword evidence="3" id="KW-1185">Reference proteome</keyword>
<feature type="region of interest" description="Disordered" evidence="1">
    <location>
        <begin position="1"/>
        <end position="58"/>
    </location>
</feature>
<dbReference type="Proteomes" id="UP001266305">
    <property type="component" value="Unassembled WGS sequence"/>
</dbReference>
<gene>
    <name evidence="2" type="ORF">P7K49_024621</name>
</gene>
<reference evidence="2 3" key="1">
    <citation type="submission" date="2023-05" db="EMBL/GenBank/DDBJ databases">
        <title>B98-5 Cell Line De Novo Hybrid Assembly: An Optical Mapping Approach.</title>
        <authorList>
            <person name="Kananen K."/>
            <person name="Auerbach J.A."/>
            <person name="Kautto E."/>
            <person name="Blachly J.S."/>
        </authorList>
    </citation>
    <scope>NUCLEOTIDE SEQUENCE [LARGE SCALE GENOMIC DNA]</scope>
    <source>
        <strain evidence="2">B95-8</strain>
        <tissue evidence="2">Cell line</tissue>
    </source>
</reference>